<evidence type="ECO:0000313" key="3">
    <source>
        <dbReference type="Proteomes" id="UP000473278"/>
    </source>
</evidence>
<proteinExistence type="predicted"/>
<dbReference type="AlphaFoldDB" id="A0A6M1SWS8"/>
<dbReference type="RefSeq" id="WP_165141151.1">
    <property type="nucleotide sequence ID" value="NZ_JAALLT010000002.1"/>
</dbReference>
<dbReference type="GO" id="GO:0005737">
    <property type="term" value="C:cytoplasm"/>
    <property type="evidence" value="ECO:0007669"/>
    <property type="project" value="TreeGrafter"/>
</dbReference>
<gene>
    <name evidence="2" type="ORF">G3570_08335</name>
</gene>
<feature type="domain" description="FAD dependent oxidoreductase" evidence="1">
    <location>
        <begin position="6"/>
        <end position="344"/>
    </location>
</feature>
<dbReference type="InterPro" id="IPR036188">
    <property type="entry name" value="FAD/NAD-bd_sf"/>
</dbReference>
<reference evidence="2 3" key="1">
    <citation type="submission" date="2020-02" db="EMBL/GenBank/DDBJ databases">
        <title>Balneolaceae bacterium YR4-1, complete genome.</title>
        <authorList>
            <person name="Li Y."/>
            <person name="Wu S."/>
        </authorList>
    </citation>
    <scope>NUCLEOTIDE SEQUENCE [LARGE SCALE GENOMIC DNA]</scope>
    <source>
        <strain evidence="2 3">YR4-1</strain>
    </source>
</reference>
<dbReference type="PANTHER" id="PTHR13847">
    <property type="entry name" value="SARCOSINE DEHYDROGENASE-RELATED"/>
    <property type="match status" value="1"/>
</dbReference>
<accession>A0A6M1SWS8</accession>
<sequence length="368" mass="41065">MNSSFDYCILGAGLAGLSLADSLQEHDLEVCVIEKDDIGSGASGTPGGLVNPATGRRATKSWKAEACYEAIAENLEMVSHYSKTPFYRNNGVLRPALTKKMAGKMRERFRETTWSEGWCHWLPEVEIKEKHPGITCIEGGLWLPVGITVDVGRYLQAYGSYLQEKGVHIITGFEPKPNNSSTGWEIRHNGHHVDAENLVYATGYGTLSVEYWKNIDFHPIKGQVATFQSNSDPLGFDHSLSSLGYIANLGGAEDNTFIQGSTYEHDFEDTAPSTYGKDYLRKRLRRILPGLEEHSEIIDQWSGVRLSTPNRKPVLGRHPEIQNLHLFAGLGSKGLLYGKFLAEHYVDHLLNGTDLFDEISIHRMLEKN</sequence>
<keyword evidence="3" id="KW-1185">Reference proteome</keyword>
<dbReference type="Gene3D" id="3.50.50.60">
    <property type="entry name" value="FAD/NAD(P)-binding domain"/>
    <property type="match status" value="1"/>
</dbReference>
<protein>
    <submittedName>
        <fullName evidence="2">FAD-binding oxidoreductase</fullName>
    </submittedName>
</protein>
<dbReference type="EMBL" id="JAALLT010000002">
    <property type="protein sequence ID" value="NGP76638.1"/>
    <property type="molecule type" value="Genomic_DNA"/>
</dbReference>
<evidence type="ECO:0000259" key="1">
    <source>
        <dbReference type="Pfam" id="PF01266"/>
    </source>
</evidence>
<name>A0A6M1SWS8_9BACT</name>
<dbReference type="InterPro" id="IPR006076">
    <property type="entry name" value="FAD-dep_OxRdtase"/>
</dbReference>
<dbReference type="PANTHER" id="PTHR13847:SF261">
    <property type="entry name" value="FAD-DEPENDENT OXIDOREDUCTASE FAMILY PROTEIN"/>
    <property type="match status" value="1"/>
</dbReference>
<dbReference type="Pfam" id="PF01266">
    <property type="entry name" value="DAO"/>
    <property type="match status" value="1"/>
</dbReference>
<comment type="caution">
    <text evidence="2">The sequence shown here is derived from an EMBL/GenBank/DDBJ whole genome shotgun (WGS) entry which is preliminary data.</text>
</comment>
<organism evidence="2 3">
    <name type="scientific">Halalkalibaculum roseum</name>
    <dbReference type="NCBI Taxonomy" id="2709311"/>
    <lineage>
        <taxon>Bacteria</taxon>
        <taxon>Pseudomonadati</taxon>
        <taxon>Balneolota</taxon>
        <taxon>Balneolia</taxon>
        <taxon>Balneolales</taxon>
        <taxon>Balneolaceae</taxon>
        <taxon>Halalkalibaculum</taxon>
    </lineage>
</organism>
<dbReference type="Gene3D" id="3.30.9.10">
    <property type="entry name" value="D-Amino Acid Oxidase, subunit A, domain 2"/>
    <property type="match status" value="1"/>
</dbReference>
<dbReference type="SUPFAM" id="SSF51905">
    <property type="entry name" value="FAD/NAD(P)-binding domain"/>
    <property type="match status" value="1"/>
</dbReference>
<evidence type="ECO:0000313" key="2">
    <source>
        <dbReference type="EMBL" id="NGP76638.1"/>
    </source>
</evidence>
<dbReference type="Proteomes" id="UP000473278">
    <property type="component" value="Unassembled WGS sequence"/>
</dbReference>
<dbReference type="SUPFAM" id="SSF54373">
    <property type="entry name" value="FAD-linked reductases, C-terminal domain"/>
    <property type="match status" value="1"/>
</dbReference>